<name>A0ACC6M5H4_9BACI</name>
<accession>A0ACC6M5H4</accession>
<keyword evidence="2" id="KW-1185">Reference proteome</keyword>
<evidence type="ECO:0000313" key="2">
    <source>
        <dbReference type="Proteomes" id="UP001277972"/>
    </source>
</evidence>
<evidence type="ECO:0000313" key="1">
    <source>
        <dbReference type="EMBL" id="MDX8046225.1"/>
    </source>
</evidence>
<dbReference type="EMBL" id="JAWZSR010000004">
    <property type="protein sequence ID" value="MDX8046225.1"/>
    <property type="molecule type" value="Genomic_DNA"/>
</dbReference>
<comment type="caution">
    <text evidence="1">The sequence shown here is derived from an EMBL/GenBank/DDBJ whole genome shotgun (WGS) entry which is preliminary data.</text>
</comment>
<proteinExistence type="predicted"/>
<sequence>MKNEQKLSHQSNTFIEDLRVYLFSSGKNEREIKEITEELEVHLQEAEQKGKSIEKIIGNSPKEYMEMISKEMSNDYLAWMKYIVIILLGMFSLNIIPELLNGILSYSVLEIIGHIVIALIFITFTFASFKYISVISHSNKKKLMLLSSVAFTPIILFIGLIYLNRAFETPIVHFNQIALIITGAIAVLIIIGISFWAKSWVLIILLLLLSLPDYFLGKTSITDETQLIVSGLITYGGIGLYIWFSYKQHNKSQQ</sequence>
<dbReference type="Proteomes" id="UP001277972">
    <property type="component" value="Unassembled WGS sequence"/>
</dbReference>
<gene>
    <name evidence="1" type="ORF">SH601_09500</name>
</gene>
<reference evidence="1" key="1">
    <citation type="submission" date="2023-11" db="EMBL/GenBank/DDBJ databases">
        <title>Gracilibacillus pellucida a moderately halophilic bacterium isolated from saline soil in Xinjiang province.</title>
        <authorList>
            <person name="Zhang Z."/>
            <person name="Tan F."/>
            <person name="Wang Y."/>
            <person name="Xia M."/>
        </authorList>
    </citation>
    <scope>NUCLEOTIDE SEQUENCE</scope>
    <source>
        <strain evidence="1">S3-1-1</strain>
    </source>
</reference>
<protein>
    <submittedName>
        <fullName evidence="1">Uncharacterized protein</fullName>
    </submittedName>
</protein>
<organism evidence="1 2">
    <name type="scientific">Gracilibacillus pellucidus</name>
    <dbReference type="NCBI Taxonomy" id="3095368"/>
    <lineage>
        <taxon>Bacteria</taxon>
        <taxon>Bacillati</taxon>
        <taxon>Bacillota</taxon>
        <taxon>Bacilli</taxon>
        <taxon>Bacillales</taxon>
        <taxon>Bacillaceae</taxon>
        <taxon>Gracilibacillus</taxon>
    </lineage>
</organism>